<comment type="subunit">
    <text evidence="2">Homotrimer.</text>
</comment>
<keyword evidence="6" id="KW-0732">Signal</keyword>
<evidence type="ECO:0000256" key="4">
    <source>
        <dbReference type="ARBA" id="ARBA00022452"/>
    </source>
</evidence>
<keyword evidence="7" id="KW-0406">Ion transport</keyword>
<keyword evidence="3" id="KW-0813">Transport</keyword>
<keyword evidence="9 11" id="KW-0472">Membrane</keyword>
<evidence type="ECO:0000256" key="2">
    <source>
        <dbReference type="ARBA" id="ARBA00011233"/>
    </source>
</evidence>
<dbReference type="InterPro" id="IPR050298">
    <property type="entry name" value="Gram-neg_bact_OMP"/>
</dbReference>
<dbReference type="GO" id="GO:0006811">
    <property type="term" value="P:monoatomic ion transport"/>
    <property type="evidence" value="ECO:0007669"/>
    <property type="project" value="UniProtKB-KW"/>
</dbReference>
<keyword evidence="8" id="KW-0626">Porin</keyword>
<feature type="transmembrane region" description="Helical" evidence="11">
    <location>
        <begin position="12"/>
        <end position="33"/>
    </location>
</feature>
<keyword evidence="4" id="KW-1134">Transmembrane beta strand</keyword>
<evidence type="ECO:0000256" key="5">
    <source>
        <dbReference type="ARBA" id="ARBA00022692"/>
    </source>
</evidence>
<dbReference type="InterPro" id="IPR033900">
    <property type="entry name" value="Gram_neg_porin_domain"/>
</dbReference>
<dbReference type="GO" id="GO:0009279">
    <property type="term" value="C:cell outer membrane"/>
    <property type="evidence" value="ECO:0007669"/>
    <property type="project" value="UniProtKB-SubCell"/>
</dbReference>
<dbReference type="Gene3D" id="2.40.160.10">
    <property type="entry name" value="Porin"/>
    <property type="match status" value="1"/>
</dbReference>
<comment type="subcellular location">
    <subcellularLocation>
        <location evidence="1">Cell outer membrane</location>
        <topology evidence="1">Multi-pass membrane protein</topology>
    </subcellularLocation>
</comment>
<feature type="transmembrane region" description="Helical" evidence="11">
    <location>
        <begin position="109"/>
        <end position="129"/>
    </location>
</feature>
<keyword evidence="11" id="KW-1133">Transmembrane helix</keyword>
<evidence type="ECO:0000313" key="14">
    <source>
        <dbReference type="Proteomes" id="UP000789704"/>
    </source>
</evidence>
<evidence type="ECO:0000256" key="6">
    <source>
        <dbReference type="ARBA" id="ARBA00022729"/>
    </source>
</evidence>
<evidence type="ECO:0000313" key="13">
    <source>
        <dbReference type="EMBL" id="CAG4926149.1"/>
    </source>
</evidence>
<feature type="transmembrane region" description="Helical" evidence="11">
    <location>
        <begin position="53"/>
        <end position="75"/>
    </location>
</feature>
<dbReference type="GO" id="GO:0046930">
    <property type="term" value="C:pore complex"/>
    <property type="evidence" value="ECO:0007669"/>
    <property type="project" value="UniProtKB-KW"/>
</dbReference>
<comment type="caution">
    <text evidence="13">The sequence shown here is derived from an EMBL/GenBank/DDBJ whole genome shotgun (WGS) entry which is preliminary data.</text>
</comment>
<sequence>MVIKKRSRPKLVWLVFLYYLVRITVGAGGLLLVLHTASVSPHARAAVEGLTSLGWVLTGLILALRLSGAFSLFALRRSALPLFVAGMCLSIVHALTHLTSFLTQPSRSSSLTLVIGWTINLSVCLYVYASPNFGGVTASLEFAPGGVAGQAQGGTRESAVLQYDNYGLKLGAAYYNGHDTNPTPTSVATGLNNNRFYYAGALYTINGFSFSTSFSNGRNPAHSKTTNFDMISGGFGYRFTPAFELTSGVYYIKDENNSANKSTEFVLGTDYSLSKSTTLYAQVGYVDNKGKMNQSIEYGQPVAPGVDTTAAMIGIRKRF</sequence>
<dbReference type="Pfam" id="PF13609">
    <property type="entry name" value="Porin_4"/>
    <property type="match status" value="1"/>
</dbReference>
<proteinExistence type="predicted"/>
<evidence type="ECO:0000256" key="1">
    <source>
        <dbReference type="ARBA" id="ARBA00004571"/>
    </source>
</evidence>
<dbReference type="InterPro" id="IPR023614">
    <property type="entry name" value="Porin_dom_sf"/>
</dbReference>
<gene>
    <name evidence="13" type="ORF">LMG31841_05558</name>
</gene>
<feature type="transmembrane region" description="Helical" evidence="11">
    <location>
        <begin position="82"/>
        <end position="103"/>
    </location>
</feature>
<evidence type="ECO:0000256" key="9">
    <source>
        <dbReference type="ARBA" id="ARBA00023136"/>
    </source>
</evidence>
<keyword evidence="10" id="KW-0998">Cell outer membrane</keyword>
<dbReference type="SUPFAM" id="SSF56935">
    <property type="entry name" value="Porins"/>
    <property type="match status" value="1"/>
</dbReference>
<reference evidence="13" key="1">
    <citation type="submission" date="2021-04" db="EMBL/GenBank/DDBJ databases">
        <authorList>
            <person name="Vanwijnsberghe S."/>
        </authorList>
    </citation>
    <scope>NUCLEOTIDE SEQUENCE</scope>
    <source>
        <strain evidence="13">LMG 31841</strain>
    </source>
</reference>
<evidence type="ECO:0000256" key="11">
    <source>
        <dbReference type="SAM" id="Phobius"/>
    </source>
</evidence>
<dbReference type="AlphaFoldDB" id="A0A9N8S261"/>
<keyword evidence="5 11" id="KW-0812">Transmembrane</keyword>
<dbReference type="RefSeq" id="WP_228883740.1">
    <property type="nucleotide sequence ID" value="NZ_CAJQZC010000016.1"/>
</dbReference>
<dbReference type="PANTHER" id="PTHR34501">
    <property type="entry name" value="PROTEIN YDDL-RELATED"/>
    <property type="match status" value="1"/>
</dbReference>
<accession>A0A9N8S261</accession>
<feature type="domain" description="Porin" evidence="12">
    <location>
        <begin position="127"/>
        <end position="290"/>
    </location>
</feature>
<dbReference type="CDD" id="cd00342">
    <property type="entry name" value="gram_neg_porins"/>
    <property type="match status" value="1"/>
</dbReference>
<evidence type="ECO:0000256" key="7">
    <source>
        <dbReference type="ARBA" id="ARBA00023065"/>
    </source>
</evidence>
<name>A0A9N8S261_9BURK</name>
<dbReference type="PANTHER" id="PTHR34501:SF9">
    <property type="entry name" value="MAJOR OUTER MEMBRANE PROTEIN P.IA"/>
    <property type="match status" value="1"/>
</dbReference>
<dbReference type="GO" id="GO:0015288">
    <property type="term" value="F:porin activity"/>
    <property type="evidence" value="ECO:0007669"/>
    <property type="project" value="UniProtKB-KW"/>
</dbReference>
<protein>
    <recommendedName>
        <fullName evidence="12">Porin domain-containing protein</fullName>
    </recommendedName>
</protein>
<evidence type="ECO:0000256" key="8">
    <source>
        <dbReference type="ARBA" id="ARBA00023114"/>
    </source>
</evidence>
<dbReference type="Proteomes" id="UP000789704">
    <property type="component" value="Unassembled WGS sequence"/>
</dbReference>
<evidence type="ECO:0000256" key="3">
    <source>
        <dbReference type="ARBA" id="ARBA00022448"/>
    </source>
</evidence>
<dbReference type="EMBL" id="CAJQZC010000016">
    <property type="protein sequence ID" value="CAG4926149.1"/>
    <property type="molecule type" value="Genomic_DNA"/>
</dbReference>
<keyword evidence="14" id="KW-1185">Reference proteome</keyword>
<organism evidence="13 14">
    <name type="scientific">Paraburkholderia saeva</name>
    <dbReference type="NCBI Taxonomy" id="2777537"/>
    <lineage>
        <taxon>Bacteria</taxon>
        <taxon>Pseudomonadati</taxon>
        <taxon>Pseudomonadota</taxon>
        <taxon>Betaproteobacteria</taxon>
        <taxon>Burkholderiales</taxon>
        <taxon>Burkholderiaceae</taxon>
        <taxon>Paraburkholderia</taxon>
    </lineage>
</organism>
<evidence type="ECO:0000259" key="12">
    <source>
        <dbReference type="Pfam" id="PF13609"/>
    </source>
</evidence>
<evidence type="ECO:0000256" key="10">
    <source>
        <dbReference type="ARBA" id="ARBA00023237"/>
    </source>
</evidence>